<organism evidence="8 9">
    <name type="scientific">Daucus carota subsp. sativus</name>
    <name type="common">Carrot</name>
    <dbReference type="NCBI Taxonomy" id="79200"/>
    <lineage>
        <taxon>Eukaryota</taxon>
        <taxon>Viridiplantae</taxon>
        <taxon>Streptophyta</taxon>
        <taxon>Embryophyta</taxon>
        <taxon>Tracheophyta</taxon>
        <taxon>Spermatophyta</taxon>
        <taxon>Magnoliopsida</taxon>
        <taxon>eudicotyledons</taxon>
        <taxon>Gunneridae</taxon>
        <taxon>Pentapetalae</taxon>
        <taxon>asterids</taxon>
        <taxon>campanulids</taxon>
        <taxon>Apiales</taxon>
        <taxon>Apiaceae</taxon>
        <taxon>Apioideae</taxon>
        <taxon>Scandiceae</taxon>
        <taxon>Daucinae</taxon>
        <taxon>Daucus</taxon>
        <taxon>Daucus sect. Daucus</taxon>
    </lineage>
</organism>
<evidence type="ECO:0000256" key="6">
    <source>
        <dbReference type="ARBA" id="ARBA00047804"/>
    </source>
</evidence>
<proteinExistence type="predicted"/>
<evidence type="ECO:0000256" key="4">
    <source>
        <dbReference type="ARBA" id="ARBA00023027"/>
    </source>
</evidence>
<dbReference type="SUPFAM" id="SSF52833">
    <property type="entry name" value="Thioredoxin-like"/>
    <property type="match status" value="1"/>
</dbReference>
<dbReference type="EC" id="1.8.1.8" evidence="1"/>
<evidence type="ECO:0000256" key="5">
    <source>
        <dbReference type="ARBA" id="ARBA00047388"/>
    </source>
</evidence>
<evidence type="ECO:0000313" key="8">
    <source>
        <dbReference type="EMBL" id="WOG86345.1"/>
    </source>
</evidence>
<keyword evidence="4" id="KW-0520">NAD</keyword>
<keyword evidence="9" id="KW-1185">Reference proteome</keyword>
<evidence type="ECO:0000256" key="1">
    <source>
        <dbReference type="ARBA" id="ARBA00012612"/>
    </source>
</evidence>
<sequence>MVLSARHGLRIACFTVWNEYIYRGLRGFARGYVTSVEGNLLLQSEPGSVFRSIKFSKQYCSEANREKENPLGTIYKVKKEIKDINGRSVSNPLMERMNYVRKRMQGGRRDKKELKVKEGDIINLMDLLFTENRDYLVKHSDDLKVKAEHLVGKAILLYFVPICSELTSMERELTTSLVDIYYDLLPNNDFEVILVAVNNLRATYSGSHIQTDPRKNFEEIFSQMPWTAIPFSDIASRKRIARRFSISECDFYYTVSFLLDSKGIVLTCNACPYFTRYGTQGYPFTEERIRDLESGDDRAAKQPSLETLLGSPVRDYVISNKEDRVPIHTLKDKVVALYFYEDGVTDEELTVKLKTAYKELAKNKEKFEVVLLYLYDTLGTIHSTNEESFWKFFETMPWLALPFKDPNHKKLKRIFGYPNNLYGPEPVPTLVIFGPNGKFVEPCGADILINFGISAYPFTRNRLAKLETEKVKELKLEMLLDPNTFFKVKKDRSKIMKSKLEMLGDRIMFVIVKHVLEFLPNFYLLLKPMILDKKVPFSQLDGKRLLIYFEMGKYYNHLQKLKLMKDIYLRNKGTDDEFEVIHIKKSPSQNKHVEDMPWLVHYYGEGYSLSKELESSIFNFNCHSPEGIEACLLLAFERDGSIVRKTFYPSFDNMAFPFYAGGLEKEFFDQLNHAFGWYYWEFSSQKKQIYKRRLKWERVQLIDSNQRFFLY</sequence>
<dbReference type="PANTHER" id="PTHR13871">
    <property type="entry name" value="THIOREDOXIN"/>
    <property type="match status" value="1"/>
</dbReference>
<gene>
    <name evidence="8" type="ORF">DCAR_0205548</name>
</gene>
<feature type="domain" description="Thioredoxin-like fold" evidence="7">
    <location>
        <begin position="332"/>
        <end position="438"/>
    </location>
</feature>
<dbReference type="AlphaFoldDB" id="A0AAF0WAH5"/>
<reference evidence="8" key="2">
    <citation type="submission" date="2022-03" db="EMBL/GenBank/DDBJ databases">
        <title>Draft title - Genomic analysis of global carrot germplasm unveils the trajectory of domestication and the origin of high carotenoid orange carrot.</title>
        <authorList>
            <person name="Iorizzo M."/>
            <person name="Ellison S."/>
            <person name="Senalik D."/>
            <person name="Macko-Podgorni A."/>
            <person name="Grzebelus D."/>
            <person name="Bostan H."/>
            <person name="Rolling W."/>
            <person name="Curaba J."/>
            <person name="Simon P."/>
        </authorList>
    </citation>
    <scope>NUCLEOTIDE SEQUENCE</scope>
    <source>
        <tissue evidence="8">Leaf</tissue>
    </source>
</reference>
<dbReference type="GO" id="GO:0047134">
    <property type="term" value="F:protein-disulfide reductase [NAD(P)H] activity"/>
    <property type="evidence" value="ECO:0007669"/>
    <property type="project" value="UniProtKB-EC"/>
</dbReference>
<reference evidence="8" key="1">
    <citation type="journal article" date="2016" name="Nat. Genet.">
        <title>A high-quality carrot genome assembly provides new insights into carotenoid accumulation and asterid genome evolution.</title>
        <authorList>
            <person name="Iorizzo M."/>
            <person name="Ellison S."/>
            <person name="Senalik D."/>
            <person name="Zeng P."/>
            <person name="Satapoomin P."/>
            <person name="Huang J."/>
            <person name="Bowman M."/>
            <person name="Iovene M."/>
            <person name="Sanseverino W."/>
            <person name="Cavagnaro P."/>
            <person name="Yildiz M."/>
            <person name="Macko-Podgorni A."/>
            <person name="Moranska E."/>
            <person name="Grzebelus E."/>
            <person name="Grzebelus D."/>
            <person name="Ashrafi H."/>
            <person name="Zheng Z."/>
            <person name="Cheng S."/>
            <person name="Spooner D."/>
            <person name="Van Deynze A."/>
            <person name="Simon P."/>
        </authorList>
    </citation>
    <scope>NUCLEOTIDE SEQUENCE</scope>
    <source>
        <tissue evidence="8">Leaf</tissue>
    </source>
</reference>
<dbReference type="Gene3D" id="3.40.30.10">
    <property type="entry name" value="Glutaredoxin"/>
    <property type="match status" value="2"/>
</dbReference>
<evidence type="ECO:0000256" key="2">
    <source>
        <dbReference type="ARBA" id="ARBA00022737"/>
    </source>
</evidence>
<comment type="catalytic activity">
    <reaction evidence="5">
        <text>[protein]-dithiol + NAD(+) = [protein]-disulfide + NADH + H(+)</text>
        <dbReference type="Rhea" id="RHEA:18749"/>
        <dbReference type="Rhea" id="RHEA-COMP:10593"/>
        <dbReference type="Rhea" id="RHEA-COMP:10594"/>
        <dbReference type="ChEBI" id="CHEBI:15378"/>
        <dbReference type="ChEBI" id="CHEBI:29950"/>
        <dbReference type="ChEBI" id="CHEBI:50058"/>
        <dbReference type="ChEBI" id="CHEBI:57540"/>
        <dbReference type="ChEBI" id="CHEBI:57945"/>
        <dbReference type="EC" id="1.8.1.8"/>
    </reaction>
</comment>
<evidence type="ECO:0000256" key="3">
    <source>
        <dbReference type="ARBA" id="ARBA00023002"/>
    </source>
</evidence>
<dbReference type="EMBL" id="CP093344">
    <property type="protein sequence ID" value="WOG86345.1"/>
    <property type="molecule type" value="Genomic_DNA"/>
</dbReference>
<keyword evidence="3" id="KW-0560">Oxidoreductase</keyword>
<comment type="catalytic activity">
    <reaction evidence="6">
        <text>[protein]-dithiol + NADP(+) = [protein]-disulfide + NADPH + H(+)</text>
        <dbReference type="Rhea" id="RHEA:18753"/>
        <dbReference type="Rhea" id="RHEA-COMP:10593"/>
        <dbReference type="Rhea" id="RHEA-COMP:10594"/>
        <dbReference type="ChEBI" id="CHEBI:15378"/>
        <dbReference type="ChEBI" id="CHEBI:29950"/>
        <dbReference type="ChEBI" id="CHEBI:50058"/>
        <dbReference type="ChEBI" id="CHEBI:57783"/>
        <dbReference type="ChEBI" id="CHEBI:58349"/>
        <dbReference type="EC" id="1.8.1.8"/>
    </reaction>
</comment>
<dbReference type="InterPro" id="IPR052259">
    <property type="entry name" value="Nucleoredoxin-like"/>
</dbReference>
<dbReference type="InterPro" id="IPR036249">
    <property type="entry name" value="Thioredoxin-like_sf"/>
</dbReference>
<keyword evidence="2" id="KW-0677">Repeat</keyword>
<protein>
    <recommendedName>
        <fullName evidence="1">protein-disulfide reductase</fullName>
        <ecNumber evidence="1">1.8.1.8</ecNumber>
    </recommendedName>
</protein>
<name>A0AAF0WAH5_DAUCS</name>
<evidence type="ECO:0000259" key="7">
    <source>
        <dbReference type="Pfam" id="PF13905"/>
    </source>
</evidence>
<dbReference type="Pfam" id="PF13905">
    <property type="entry name" value="Thioredoxin_8"/>
    <property type="match status" value="1"/>
</dbReference>
<dbReference type="PANTHER" id="PTHR13871:SF96">
    <property type="entry name" value="THIOREDOXIN DOMAIN-CONTAINING PROTEIN"/>
    <property type="match status" value="1"/>
</dbReference>
<accession>A0AAF0WAH5</accession>
<dbReference type="InterPro" id="IPR012336">
    <property type="entry name" value="Thioredoxin-like_fold"/>
</dbReference>
<dbReference type="Proteomes" id="UP000077755">
    <property type="component" value="Chromosome 2"/>
</dbReference>
<evidence type="ECO:0000313" key="9">
    <source>
        <dbReference type="Proteomes" id="UP000077755"/>
    </source>
</evidence>